<keyword evidence="5" id="KW-0808">Transferase</keyword>
<dbReference type="SUPFAM" id="SSF57850">
    <property type="entry name" value="RING/U-box"/>
    <property type="match status" value="1"/>
</dbReference>
<organism evidence="13 14">
    <name type="scientific">Popillia japonica</name>
    <name type="common">Japanese beetle</name>
    <dbReference type="NCBI Taxonomy" id="7064"/>
    <lineage>
        <taxon>Eukaryota</taxon>
        <taxon>Metazoa</taxon>
        <taxon>Ecdysozoa</taxon>
        <taxon>Arthropoda</taxon>
        <taxon>Hexapoda</taxon>
        <taxon>Insecta</taxon>
        <taxon>Pterygota</taxon>
        <taxon>Neoptera</taxon>
        <taxon>Endopterygota</taxon>
        <taxon>Coleoptera</taxon>
        <taxon>Polyphaga</taxon>
        <taxon>Scarabaeiformia</taxon>
        <taxon>Scarabaeidae</taxon>
        <taxon>Rutelinae</taxon>
        <taxon>Popillia</taxon>
    </lineage>
</organism>
<dbReference type="AlphaFoldDB" id="A0AAW1N458"/>
<evidence type="ECO:0000313" key="13">
    <source>
        <dbReference type="EMBL" id="KAK9753394.1"/>
    </source>
</evidence>
<dbReference type="GO" id="GO:0005737">
    <property type="term" value="C:cytoplasm"/>
    <property type="evidence" value="ECO:0007669"/>
    <property type="project" value="TreeGrafter"/>
</dbReference>
<feature type="domain" description="SIAH-type" evidence="12">
    <location>
        <begin position="85"/>
        <end position="146"/>
    </location>
</feature>
<evidence type="ECO:0000256" key="8">
    <source>
        <dbReference type="ARBA" id="ARBA00022786"/>
    </source>
</evidence>
<dbReference type="InterPro" id="IPR013010">
    <property type="entry name" value="Znf_SIAH"/>
</dbReference>
<reference evidence="13 14" key="1">
    <citation type="journal article" date="2024" name="BMC Genomics">
        <title>De novo assembly and annotation of Popillia japonica's genome with initial clues to its potential as an invasive pest.</title>
        <authorList>
            <person name="Cucini C."/>
            <person name="Boschi S."/>
            <person name="Funari R."/>
            <person name="Cardaioli E."/>
            <person name="Iannotti N."/>
            <person name="Marturano G."/>
            <person name="Paoli F."/>
            <person name="Bruttini M."/>
            <person name="Carapelli A."/>
            <person name="Frati F."/>
            <person name="Nardi F."/>
        </authorList>
    </citation>
    <scope>NUCLEOTIDE SEQUENCE [LARGE SCALE GENOMIC DNA]</scope>
    <source>
        <strain evidence="13">DMR45628</strain>
    </source>
</reference>
<dbReference type="InterPro" id="IPR049548">
    <property type="entry name" value="Sina-like_RING"/>
</dbReference>
<comment type="caution">
    <text evidence="13">The sequence shown here is derived from an EMBL/GenBank/DDBJ whole genome shotgun (WGS) entry which is preliminary data.</text>
</comment>
<keyword evidence="6" id="KW-0479">Metal-binding</keyword>
<evidence type="ECO:0000256" key="9">
    <source>
        <dbReference type="ARBA" id="ARBA00022833"/>
    </source>
</evidence>
<dbReference type="PROSITE" id="PS51081">
    <property type="entry name" value="ZF_SIAH"/>
    <property type="match status" value="1"/>
</dbReference>
<dbReference type="Pfam" id="PF21361">
    <property type="entry name" value="Sina_ZnF"/>
    <property type="match status" value="1"/>
</dbReference>
<evidence type="ECO:0000256" key="6">
    <source>
        <dbReference type="ARBA" id="ARBA00022723"/>
    </source>
</evidence>
<dbReference type="EMBL" id="JASPKY010000014">
    <property type="protein sequence ID" value="KAK9753394.1"/>
    <property type="molecule type" value="Genomic_DNA"/>
</dbReference>
<gene>
    <name evidence="13" type="ORF">QE152_g3479</name>
</gene>
<feature type="domain" description="RING-type" evidence="11">
    <location>
        <begin position="284"/>
        <end position="318"/>
    </location>
</feature>
<sequence>MWDTENDYAHIASLNKYVLLKMSVEVNPTKESITTVDPLCIYCKETLRYPIRKIENLGSFCVTCFDKSAYIHQHKNQELQYVGVNVQMPCKYSYRGCNEKGTVAVISKHEKKCLYQDKVCPYYYLNKCNMANHIPDLMEHFTEYHSSQIYVSDNDCISLPYNITDNMLDEYYMLAFDDDNILLNLKARNNEMHLLMYYIGNLEDMRQNVCYVEHHNDDICNTEKTCVILHEKELGTVQQENENATTFNRTILESYFGREVSARITLKKEISKLSSDDILLRLECPICSNFMKASIKVCSTGHSICNECEYKLDECPLCALPFYGARNFALESIGDMLKSFVRSERVPCPLRNELSCLWKGSQYDVIEHLKEYHSNKMVTNKTLMRVLHYVTEFSDVNYLMTCGQVFKIICKKDKGDDCMAFIIELIGYDEDAQRYNYNICFNSLYKQSLIWYMKSKVLRRRRIEYYVDYIAMSRIVCNKQFNISCTITRNKRC</sequence>
<evidence type="ECO:0000256" key="4">
    <source>
        <dbReference type="ARBA" id="ARBA00012483"/>
    </source>
</evidence>
<protein>
    <recommendedName>
        <fullName evidence="4">RING-type E3 ubiquitin transferase</fullName>
        <ecNumber evidence="4">2.3.2.27</ecNumber>
    </recommendedName>
</protein>
<evidence type="ECO:0000256" key="2">
    <source>
        <dbReference type="ARBA" id="ARBA00004906"/>
    </source>
</evidence>
<evidence type="ECO:0000256" key="5">
    <source>
        <dbReference type="ARBA" id="ARBA00022679"/>
    </source>
</evidence>
<keyword evidence="14" id="KW-1185">Reference proteome</keyword>
<evidence type="ECO:0000313" key="14">
    <source>
        <dbReference type="Proteomes" id="UP001458880"/>
    </source>
</evidence>
<dbReference type="InterPro" id="IPR001841">
    <property type="entry name" value="Znf_RING"/>
</dbReference>
<evidence type="ECO:0000256" key="1">
    <source>
        <dbReference type="ARBA" id="ARBA00000900"/>
    </source>
</evidence>
<keyword evidence="7 10" id="KW-0863">Zinc-finger</keyword>
<dbReference type="GO" id="GO:0043161">
    <property type="term" value="P:proteasome-mediated ubiquitin-dependent protein catabolic process"/>
    <property type="evidence" value="ECO:0007669"/>
    <property type="project" value="TreeGrafter"/>
</dbReference>
<dbReference type="SUPFAM" id="SSF49599">
    <property type="entry name" value="TRAF domain-like"/>
    <property type="match status" value="1"/>
</dbReference>
<comment type="catalytic activity">
    <reaction evidence="1">
        <text>S-ubiquitinyl-[E2 ubiquitin-conjugating enzyme]-L-cysteine + [acceptor protein]-L-lysine = [E2 ubiquitin-conjugating enzyme]-L-cysteine + N(6)-ubiquitinyl-[acceptor protein]-L-lysine.</text>
        <dbReference type="EC" id="2.3.2.27"/>
    </reaction>
</comment>
<accession>A0AAW1N458</accession>
<evidence type="ECO:0000256" key="3">
    <source>
        <dbReference type="ARBA" id="ARBA00009119"/>
    </source>
</evidence>
<comment type="pathway">
    <text evidence="2">Protein modification; protein ubiquitination.</text>
</comment>
<dbReference type="Pfam" id="PF21362">
    <property type="entry name" value="Sina_RING"/>
    <property type="match status" value="1"/>
</dbReference>
<dbReference type="PANTHER" id="PTHR45877">
    <property type="entry name" value="E3 UBIQUITIN-PROTEIN LIGASE SIAH2"/>
    <property type="match status" value="1"/>
</dbReference>
<name>A0AAW1N458_POPJA</name>
<evidence type="ECO:0000256" key="10">
    <source>
        <dbReference type="PROSITE-ProRule" id="PRU00455"/>
    </source>
</evidence>
<dbReference type="Proteomes" id="UP001458880">
    <property type="component" value="Unassembled WGS sequence"/>
</dbReference>
<evidence type="ECO:0000259" key="12">
    <source>
        <dbReference type="PROSITE" id="PS51081"/>
    </source>
</evidence>
<dbReference type="GO" id="GO:0008270">
    <property type="term" value="F:zinc ion binding"/>
    <property type="evidence" value="ECO:0007669"/>
    <property type="project" value="UniProtKB-KW"/>
</dbReference>
<dbReference type="GO" id="GO:0031624">
    <property type="term" value="F:ubiquitin conjugating enzyme binding"/>
    <property type="evidence" value="ECO:0007669"/>
    <property type="project" value="TreeGrafter"/>
</dbReference>
<dbReference type="PANTHER" id="PTHR45877:SF2">
    <property type="entry name" value="E3 UBIQUITIN-PROTEIN LIGASE SINA-RELATED"/>
    <property type="match status" value="1"/>
</dbReference>
<evidence type="ECO:0000256" key="7">
    <source>
        <dbReference type="ARBA" id="ARBA00022771"/>
    </source>
</evidence>
<dbReference type="InterPro" id="IPR004162">
    <property type="entry name" value="SINA-like_animal"/>
</dbReference>
<keyword evidence="8" id="KW-0833">Ubl conjugation pathway</keyword>
<dbReference type="InterPro" id="IPR013083">
    <property type="entry name" value="Znf_RING/FYVE/PHD"/>
</dbReference>
<dbReference type="PROSITE" id="PS50089">
    <property type="entry name" value="ZF_RING_2"/>
    <property type="match status" value="1"/>
</dbReference>
<dbReference type="Gene3D" id="3.30.40.10">
    <property type="entry name" value="Zinc/RING finger domain, C3HC4 (zinc finger)"/>
    <property type="match status" value="2"/>
</dbReference>
<evidence type="ECO:0000259" key="11">
    <source>
        <dbReference type="PROSITE" id="PS50089"/>
    </source>
</evidence>
<dbReference type="GO" id="GO:0061630">
    <property type="term" value="F:ubiquitin protein ligase activity"/>
    <property type="evidence" value="ECO:0007669"/>
    <property type="project" value="UniProtKB-EC"/>
</dbReference>
<comment type="similarity">
    <text evidence="3">Belongs to the SINA (Seven in absentia) family.</text>
</comment>
<dbReference type="EC" id="2.3.2.27" evidence="4"/>
<proteinExistence type="inferred from homology"/>
<keyword evidence="9" id="KW-0862">Zinc</keyword>